<dbReference type="Pfam" id="PF06984">
    <property type="entry name" value="MRP-L47"/>
    <property type="match status" value="1"/>
</dbReference>
<dbReference type="EMBL" id="JAVRRJ010000005">
    <property type="protein sequence ID" value="KAK5084213.1"/>
    <property type="molecule type" value="Genomic_DNA"/>
</dbReference>
<sequence length="275" mass="31918">MSLPEYEYVAFIQLHHNLSLPIPISNERRLEMNRTQIPLFLAPAFAEATTTSSFSIRTRAFSTSTCLEARHRNPRSGNRDSNKWRGVSAMRSTGWRQRLGVEQHYPELPRPRTEAERRKSADDALPISEDHGLLGFFHKGRNDETVSTVLAPDLEESHGRAWTYHELVFKSFEDLHAIYWQCVLEINRIGSRHLEMSSLRLGYGEQENQERARAVKRTMFTIRKVLLARQQAYDEAQLLVQQEGLLELDEKLDKMRFDQPKETSAEHQSQSETTH</sequence>
<dbReference type="PANTHER" id="PTHR21183">
    <property type="entry name" value="RIBOSOMAL PROTEIN L47, MITOCHONDRIAL-RELATED"/>
    <property type="match status" value="1"/>
</dbReference>
<evidence type="ECO:0000256" key="4">
    <source>
        <dbReference type="ARBA" id="ARBA00023128"/>
    </source>
</evidence>
<name>A0AAN7SXI6_9EURO</name>
<feature type="region of interest" description="Disordered" evidence="9">
    <location>
        <begin position="256"/>
        <end position="275"/>
    </location>
</feature>
<evidence type="ECO:0000256" key="3">
    <source>
        <dbReference type="ARBA" id="ARBA00022980"/>
    </source>
</evidence>
<evidence type="ECO:0000256" key="8">
    <source>
        <dbReference type="ARBA" id="ARBA00035399"/>
    </source>
</evidence>
<reference evidence="10 11" key="1">
    <citation type="submission" date="2023-08" db="EMBL/GenBank/DDBJ databases">
        <title>Black Yeasts Isolated from many extreme environments.</title>
        <authorList>
            <person name="Coleine C."/>
            <person name="Stajich J.E."/>
            <person name="Selbmann L."/>
        </authorList>
    </citation>
    <scope>NUCLEOTIDE SEQUENCE [LARGE SCALE GENOMIC DNA]</scope>
    <source>
        <strain evidence="10 11">CCFEE 5910</strain>
    </source>
</reference>
<comment type="subcellular location">
    <subcellularLocation>
        <location evidence="1">Mitochondrion</location>
    </subcellularLocation>
</comment>
<comment type="similarity">
    <text evidence="2">Belongs to the universal ribosomal protein uL29 family.</text>
</comment>
<keyword evidence="5" id="KW-0687">Ribonucleoprotein</keyword>
<protein>
    <recommendedName>
        <fullName evidence="7">Large ribosomal subunit protein uL29m</fullName>
    </recommendedName>
    <alternativeName>
        <fullName evidence="8">54S ribosomal protein L4, mitochondrial</fullName>
    </alternativeName>
</protein>
<evidence type="ECO:0000256" key="7">
    <source>
        <dbReference type="ARBA" id="ARBA00035289"/>
    </source>
</evidence>
<dbReference type="InterPro" id="IPR038340">
    <property type="entry name" value="MRP-L47_sf"/>
</dbReference>
<proteinExistence type="inferred from homology"/>
<evidence type="ECO:0000256" key="2">
    <source>
        <dbReference type="ARBA" id="ARBA00009254"/>
    </source>
</evidence>
<feature type="compositionally biased region" description="Basic and acidic residues" evidence="9">
    <location>
        <begin position="256"/>
        <end position="265"/>
    </location>
</feature>
<dbReference type="Proteomes" id="UP001309876">
    <property type="component" value="Unassembled WGS sequence"/>
</dbReference>
<dbReference type="AlphaFoldDB" id="A0AAN7SXI6"/>
<keyword evidence="3 10" id="KW-0689">Ribosomal protein</keyword>
<dbReference type="PANTHER" id="PTHR21183:SF18">
    <property type="entry name" value="LARGE RIBOSOMAL SUBUNIT PROTEIN UL29M"/>
    <property type="match status" value="1"/>
</dbReference>
<accession>A0AAN7SXI6</accession>
<feature type="compositionally biased region" description="Polar residues" evidence="9">
    <location>
        <begin position="266"/>
        <end position="275"/>
    </location>
</feature>
<evidence type="ECO:0000256" key="9">
    <source>
        <dbReference type="SAM" id="MobiDB-lite"/>
    </source>
</evidence>
<organism evidence="10 11">
    <name type="scientific">Lithohypha guttulata</name>
    <dbReference type="NCBI Taxonomy" id="1690604"/>
    <lineage>
        <taxon>Eukaryota</taxon>
        <taxon>Fungi</taxon>
        <taxon>Dikarya</taxon>
        <taxon>Ascomycota</taxon>
        <taxon>Pezizomycotina</taxon>
        <taxon>Eurotiomycetes</taxon>
        <taxon>Chaetothyriomycetidae</taxon>
        <taxon>Chaetothyriales</taxon>
        <taxon>Trichomeriaceae</taxon>
        <taxon>Lithohypha</taxon>
    </lineage>
</organism>
<evidence type="ECO:0000256" key="1">
    <source>
        <dbReference type="ARBA" id="ARBA00004173"/>
    </source>
</evidence>
<evidence type="ECO:0000256" key="6">
    <source>
        <dbReference type="ARBA" id="ARBA00026009"/>
    </source>
</evidence>
<comment type="subunit">
    <text evidence="6">Component of the mitochondrial large ribosomal subunit. Mature mitochondrial ribosomes consist of a small (37S) and a large (54S) subunit. The 37S subunit contains at least 33 different proteins and 1 molecule of RNA (15S). The 54S subunit contains at least 45 different proteins and 1 molecule of RNA (21S).</text>
</comment>
<keyword evidence="4" id="KW-0496">Mitochondrion</keyword>
<comment type="caution">
    <text evidence="10">The sequence shown here is derived from an EMBL/GenBank/DDBJ whole genome shotgun (WGS) entry which is preliminary data.</text>
</comment>
<evidence type="ECO:0000313" key="10">
    <source>
        <dbReference type="EMBL" id="KAK5084213.1"/>
    </source>
</evidence>
<dbReference type="GO" id="GO:0032543">
    <property type="term" value="P:mitochondrial translation"/>
    <property type="evidence" value="ECO:0007669"/>
    <property type="project" value="TreeGrafter"/>
</dbReference>
<evidence type="ECO:0000256" key="5">
    <source>
        <dbReference type="ARBA" id="ARBA00023274"/>
    </source>
</evidence>
<dbReference type="GO" id="GO:0005762">
    <property type="term" value="C:mitochondrial large ribosomal subunit"/>
    <property type="evidence" value="ECO:0007669"/>
    <property type="project" value="TreeGrafter"/>
</dbReference>
<dbReference type="GO" id="GO:0003735">
    <property type="term" value="F:structural constituent of ribosome"/>
    <property type="evidence" value="ECO:0007669"/>
    <property type="project" value="InterPro"/>
</dbReference>
<evidence type="ECO:0000313" key="11">
    <source>
        <dbReference type="Proteomes" id="UP001309876"/>
    </source>
</evidence>
<dbReference type="Gene3D" id="6.10.330.20">
    <property type="match status" value="1"/>
</dbReference>
<dbReference type="InterPro" id="IPR010729">
    <property type="entry name" value="Ribosomal_uL29_mit"/>
</dbReference>
<gene>
    <name evidence="10" type="primary">MRPL4</name>
    <name evidence="10" type="ORF">LTR05_005289</name>
</gene>
<keyword evidence="11" id="KW-1185">Reference proteome</keyword>